<dbReference type="EMBL" id="QRCM01000001">
    <property type="protein sequence ID" value="TXG91243.1"/>
    <property type="molecule type" value="Genomic_DNA"/>
</dbReference>
<dbReference type="Gene3D" id="3.40.50.410">
    <property type="entry name" value="von Willebrand factor, type A domain"/>
    <property type="match status" value="1"/>
</dbReference>
<keyword evidence="1" id="KW-0472">Membrane</keyword>
<evidence type="ECO:0000256" key="1">
    <source>
        <dbReference type="SAM" id="Phobius"/>
    </source>
</evidence>
<proteinExistence type="predicted"/>
<feature type="transmembrane region" description="Helical" evidence="1">
    <location>
        <begin position="6"/>
        <end position="23"/>
    </location>
</feature>
<comment type="caution">
    <text evidence="3">The sequence shown here is derived from an EMBL/GenBank/DDBJ whole genome shotgun (WGS) entry which is preliminary data.</text>
</comment>
<dbReference type="AlphaFoldDB" id="A0A6P2CFM6"/>
<dbReference type="PROSITE" id="PS50234">
    <property type="entry name" value="VWFA"/>
    <property type="match status" value="1"/>
</dbReference>
<keyword evidence="1" id="KW-1133">Transmembrane helix</keyword>
<evidence type="ECO:0000313" key="3">
    <source>
        <dbReference type="EMBL" id="TXG91243.1"/>
    </source>
</evidence>
<keyword evidence="1" id="KW-0812">Transmembrane</keyword>
<organism evidence="3 4">
    <name type="scientific">Rhodococcus rhodnii</name>
    <dbReference type="NCBI Taxonomy" id="38312"/>
    <lineage>
        <taxon>Bacteria</taxon>
        <taxon>Bacillati</taxon>
        <taxon>Actinomycetota</taxon>
        <taxon>Actinomycetes</taxon>
        <taxon>Mycobacteriales</taxon>
        <taxon>Nocardiaceae</taxon>
        <taxon>Rhodococcus</taxon>
    </lineage>
</organism>
<sequence>MSKGPIIGAVGLVVIVVLVFGWFQLRDRIDEQGAAAAGACVEGDATVHVVADPTIGPALTELAARYTDTAPVVRDHCITIEVATPDPAAAVPALAIGRDAWDDEAMGSPRPALWIPASSATLASAGSGVVDGEPHSIAESPVVLGVPGLLADALTAAGTSWSDLAALQRTDLGELGLPGWGPLGFAASAAPGADASQLALQAVAGATAGVPDGPVTTAIAEAPETRSAFAALVDTEAAKRGPAGPPAATHAVPTIEQTVISGLAADRTADLAAYRPTGTTPVADYPAAVVAGSDETAARAAALFGEFVRSGDAADVLTAAGFRLPDGTAPQSTALDVPDIGARLAPADPEATTALLDAARNPAAPRTTTILLDLSGSMSYAAGSGTRLSTVATALGDEIERLPGATELSLWEFAAGLDGNLPYRVAAPLAPLDENRAAVVSALDDAEPSLGANAYATLQAAYRQAVQNWQPDRTNSILLVTDGPDDSPGVTRASLLAAIDAAADPDRPVAIDVVAIDPEAPVETYRELSESTGGTVVALDDAASGDLAPALADLLS</sequence>
<feature type="domain" description="VWFA" evidence="2">
    <location>
        <begin position="367"/>
        <end position="555"/>
    </location>
</feature>
<dbReference type="InterPro" id="IPR036465">
    <property type="entry name" value="vWFA_dom_sf"/>
</dbReference>
<dbReference type="InterPro" id="IPR002035">
    <property type="entry name" value="VWF_A"/>
</dbReference>
<accession>A0A6P2CFM6</accession>
<dbReference type="SUPFAM" id="SSF53300">
    <property type="entry name" value="vWA-like"/>
    <property type="match status" value="1"/>
</dbReference>
<evidence type="ECO:0000313" key="4">
    <source>
        <dbReference type="Proteomes" id="UP000471120"/>
    </source>
</evidence>
<protein>
    <submittedName>
        <fullName evidence="3">VWA domain-containing protein</fullName>
    </submittedName>
</protein>
<dbReference type="RefSeq" id="WP_010836333.1">
    <property type="nucleotide sequence ID" value="NZ_QRCM01000001.1"/>
</dbReference>
<dbReference type="SMART" id="SM00327">
    <property type="entry name" value="VWA"/>
    <property type="match status" value="1"/>
</dbReference>
<reference evidence="3 4" key="1">
    <citation type="submission" date="2018-07" db="EMBL/GenBank/DDBJ databases">
        <title>Genome sequence of Rhodococcus rhodnii ATCC 35071 from Rhodnius prolixus.</title>
        <authorList>
            <person name="Patel V."/>
            <person name="Vogel K.J."/>
        </authorList>
    </citation>
    <scope>NUCLEOTIDE SEQUENCE [LARGE SCALE GENOMIC DNA]</scope>
    <source>
        <strain evidence="3 4">ATCC 35071</strain>
    </source>
</reference>
<gene>
    <name evidence="3" type="ORF">DW322_14740</name>
</gene>
<evidence type="ECO:0000259" key="2">
    <source>
        <dbReference type="PROSITE" id="PS50234"/>
    </source>
</evidence>
<name>A0A6P2CFM6_9NOCA</name>
<dbReference type="Proteomes" id="UP000471120">
    <property type="component" value="Unassembled WGS sequence"/>
</dbReference>
<dbReference type="Pfam" id="PF13519">
    <property type="entry name" value="VWA_2"/>
    <property type="match status" value="1"/>
</dbReference>